<sequence length="46" mass="5254">MNTHQSVPKAHNPIRLRTQVMTSFKNGDLHDVRFGYDLEGVSDANR</sequence>
<protein>
    <submittedName>
        <fullName evidence="1">Uncharacterized protein</fullName>
    </submittedName>
</protein>
<reference evidence="1" key="1">
    <citation type="journal article" date="2015" name="MBio">
        <title>Eco-Evolutionary Dynamics of Episomes among Ecologically Cohesive Bacterial Populations.</title>
        <authorList>
            <person name="Xue H."/>
            <person name="Cordero O.X."/>
            <person name="Camas F.M."/>
            <person name="Trimble W."/>
            <person name="Meyer F."/>
            <person name="Guglielmini J."/>
            <person name="Rocha E.P."/>
            <person name="Polz M.F."/>
        </authorList>
    </citation>
    <scope>NUCLEOTIDE SEQUENCE</scope>
    <source>
        <strain evidence="1">FF_273</strain>
    </source>
</reference>
<dbReference type="AlphaFoldDB" id="A0A0H4A4U3"/>
<name>A0A0H4A4U3_9VIBR</name>
<organism evidence="1">
    <name type="scientific">Vibrio sp. FF_273</name>
    <dbReference type="NCBI Taxonomy" id="1652830"/>
    <lineage>
        <taxon>Bacteria</taxon>
        <taxon>Pseudomonadati</taxon>
        <taxon>Pseudomonadota</taxon>
        <taxon>Gammaproteobacteria</taxon>
        <taxon>Vibrionales</taxon>
        <taxon>Vibrionaceae</taxon>
        <taxon>Vibrio</taxon>
    </lineage>
</organism>
<proteinExistence type="predicted"/>
<evidence type="ECO:0000313" key="1">
    <source>
        <dbReference type="EMBL" id="AKN40906.1"/>
    </source>
</evidence>
<dbReference type="EMBL" id="KP795710">
    <property type="protein sequence ID" value="AKN40906.1"/>
    <property type="molecule type" value="Genomic_DNA"/>
</dbReference>
<accession>A0A0H4A4U3</accession>